<dbReference type="Gene3D" id="2.40.50.90">
    <property type="match status" value="1"/>
</dbReference>
<geneLocation type="plasmid" evidence="3">
    <name>pTi1D1609</name>
</geneLocation>
<dbReference type="EMBL" id="CP026926">
    <property type="protein sequence ID" value="AVH45215.1"/>
    <property type="molecule type" value="Genomic_DNA"/>
</dbReference>
<feature type="domain" description="TNase-like" evidence="1">
    <location>
        <begin position="60"/>
        <end position="152"/>
    </location>
</feature>
<evidence type="ECO:0000313" key="2">
    <source>
        <dbReference type="EMBL" id="ASK41691.1"/>
    </source>
</evidence>
<dbReference type="Proteomes" id="UP000237717">
    <property type="component" value="Plasmid pTi1D1609"/>
</dbReference>
<dbReference type="RefSeq" id="WP_046205709.1">
    <property type="nucleotide sequence ID" value="NC_002377.1"/>
</dbReference>
<evidence type="ECO:0000259" key="1">
    <source>
        <dbReference type="PROSITE" id="PS50830"/>
    </source>
</evidence>
<accession>A0A2Z2PHU9</accession>
<evidence type="ECO:0000313" key="4">
    <source>
        <dbReference type="Proteomes" id="UP000237717"/>
    </source>
</evidence>
<evidence type="ECO:0000313" key="3">
    <source>
        <dbReference type="EMBL" id="AVH45215.1"/>
    </source>
</evidence>
<protein>
    <submittedName>
        <fullName evidence="3">Nuclease</fullName>
    </submittedName>
</protein>
<sequence length="152" mass="16977">MTLHRLALIILATAFVVVLVIGRLPYKPGAPELSNGFLTSSYPSFQPTMADALAERFALCDETIRVNCVVDGDTIWFRSEKIRIADIDAPEIFSPHCRDERSIGEASRDRLLELLNGGSFTLVAGWRDTDRFGRKLRAVTRHGRSLGEMLVE</sequence>
<organism evidence="2">
    <name type="scientific">Agrobacterium tumefaciens</name>
    <dbReference type="NCBI Taxonomy" id="358"/>
    <lineage>
        <taxon>Bacteria</taxon>
        <taxon>Pseudomonadati</taxon>
        <taxon>Pseudomonadota</taxon>
        <taxon>Alphaproteobacteria</taxon>
        <taxon>Hyphomicrobiales</taxon>
        <taxon>Rhizobiaceae</taxon>
        <taxon>Rhizobium/Agrobacterium group</taxon>
        <taxon>Agrobacterium</taxon>
        <taxon>Agrobacterium tumefaciens complex</taxon>
    </lineage>
</organism>
<reference evidence="3 4" key="2">
    <citation type="submission" date="2018-02" db="EMBL/GenBank/DDBJ databases">
        <title>Complete genome sequence of Agrobacterium tumefaciens 1D1609.</title>
        <authorList>
            <person name="Cho S.-T."/>
            <person name="Haryono M."/>
            <person name="Chang H.-H."/>
            <person name="Santos M.N."/>
            <person name="Lai E.-M."/>
            <person name="Kuo C.-H."/>
        </authorList>
    </citation>
    <scope>NUCLEOTIDE SEQUENCE [LARGE SCALE GENOMIC DNA]</scope>
    <source>
        <strain evidence="3 4">1D1609</strain>
        <plasmid evidence="4">Plasmid pti1d1609</plasmid>
        <plasmid evidence="3">pTi1D1609</plasmid>
    </source>
</reference>
<geneLocation type="plasmid" evidence="2">
    <name>pTi_CFBP5767</name>
</geneLocation>
<dbReference type="InterPro" id="IPR035437">
    <property type="entry name" value="SNase_OB-fold_sf"/>
</dbReference>
<gene>
    <name evidence="3" type="primary">yci</name>
    <name evidence="3" type="ORF">At1D1609_51810</name>
</gene>
<name>A0A2Z2PHU9_AGRTU</name>
<proteinExistence type="predicted"/>
<dbReference type="InterPro" id="IPR016071">
    <property type="entry name" value="Staphylococal_nuclease_OB-fold"/>
</dbReference>
<dbReference type="AlphaFoldDB" id="A0A2Z2PHU9"/>
<dbReference type="SUPFAM" id="SSF50199">
    <property type="entry name" value="Staphylococcal nuclease"/>
    <property type="match status" value="1"/>
</dbReference>
<dbReference type="KEGG" id="atf:Ach5_51380"/>
<dbReference type="EMBL" id="KY000030">
    <property type="protein sequence ID" value="ASK41691.1"/>
    <property type="molecule type" value="Genomic_DNA"/>
</dbReference>
<accession>A0A1B9T1P1</accession>
<geneLocation type="plasmid" evidence="4">
    <name>pti1d1609</name>
</geneLocation>
<keyword evidence="2" id="KW-0614">Plasmid</keyword>
<dbReference type="PROSITE" id="PS50830">
    <property type="entry name" value="TNASE_3"/>
    <property type="match status" value="1"/>
</dbReference>
<reference evidence="2" key="1">
    <citation type="submission" date="2016-10" db="EMBL/GenBank/DDBJ databases">
        <title>Agrobacterium Ti plasmids: Classification based on T-DNA and Vir regions organization.</title>
        <authorList>
            <person name="Nabi N."/>
            <person name="Vial L."/>
            <person name="Ben Hafsa A."/>
            <person name="Chapulliot D."/>
            <person name="Berard A."/>
            <person name="Chauveau A."/>
            <person name="Le Paslier M.-C."/>
            <person name="Harzallah Skhiri F."/>
            <person name="Brunel D."/>
            <person name="Nesme X."/>
            <person name="Chaouachi M."/>
        </authorList>
    </citation>
    <scope>NUCLEOTIDE SEQUENCE</scope>
    <source>
        <strain evidence="2">CFBP5767</strain>
        <plasmid evidence="2">pTi_CFBP5767</plasmid>
    </source>
</reference>